<protein>
    <submittedName>
        <fullName evidence="1">Uncharacterized protein</fullName>
    </submittedName>
</protein>
<dbReference type="EMBL" id="LAZR01000051">
    <property type="protein sequence ID" value="KKN98478.1"/>
    <property type="molecule type" value="Genomic_DNA"/>
</dbReference>
<dbReference type="AlphaFoldDB" id="A0A0F9Y1C9"/>
<accession>A0A0F9Y1C9</accession>
<evidence type="ECO:0000313" key="1">
    <source>
        <dbReference type="EMBL" id="KKN98478.1"/>
    </source>
</evidence>
<reference evidence="1" key="1">
    <citation type="journal article" date="2015" name="Nature">
        <title>Complex archaea that bridge the gap between prokaryotes and eukaryotes.</title>
        <authorList>
            <person name="Spang A."/>
            <person name="Saw J.H."/>
            <person name="Jorgensen S.L."/>
            <person name="Zaremba-Niedzwiedzka K."/>
            <person name="Martijn J."/>
            <person name="Lind A.E."/>
            <person name="van Eijk R."/>
            <person name="Schleper C."/>
            <person name="Guy L."/>
            <person name="Ettema T.J."/>
        </authorList>
    </citation>
    <scope>NUCLEOTIDE SEQUENCE</scope>
</reference>
<comment type="caution">
    <text evidence="1">The sequence shown here is derived from an EMBL/GenBank/DDBJ whole genome shotgun (WGS) entry which is preliminary data.</text>
</comment>
<gene>
    <name evidence="1" type="ORF">LCGC14_0145890</name>
</gene>
<proteinExistence type="predicted"/>
<name>A0A0F9Y1C9_9ZZZZ</name>
<organism evidence="1">
    <name type="scientific">marine sediment metagenome</name>
    <dbReference type="NCBI Taxonomy" id="412755"/>
    <lineage>
        <taxon>unclassified sequences</taxon>
        <taxon>metagenomes</taxon>
        <taxon>ecological metagenomes</taxon>
    </lineage>
</organism>
<sequence>MRDLYEELTPGMDILNFNVSDVIDAMKSLAERGFTPNQIILTKKVLNDNPQLKGGKFLGRDVIEGGTCKVADGEISVDIEWTG</sequence>